<dbReference type="AlphaFoldDB" id="A0A8H9ID78"/>
<dbReference type="RefSeq" id="WP_191866827.1">
    <property type="nucleotide sequence ID" value="NZ_BMZC01000011.1"/>
</dbReference>
<protein>
    <recommendedName>
        <fullName evidence="3">Tryptophan halogenase</fullName>
    </recommendedName>
</protein>
<reference evidence="1" key="1">
    <citation type="journal article" date="2014" name="Int. J. Syst. Evol. Microbiol.">
        <title>Complete genome sequence of Corynebacterium casei LMG S-19264T (=DSM 44701T), isolated from a smear-ripened cheese.</title>
        <authorList>
            <consortium name="US DOE Joint Genome Institute (JGI-PGF)"/>
            <person name="Walter F."/>
            <person name="Albersmeier A."/>
            <person name="Kalinowski J."/>
            <person name="Ruckert C."/>
        </authorList>
    </citation>
    <scope>NUCLEOTIDE SEQUENCE</scope>
    <source>
        <strain evidence="1">KCTC 32337</strain>
    </source>
</reference>
<proteinExistence type="predicted"/>
<name>A0A8H9ID78_9ALTE</name>
<comment type="caution">
    <text evidence="1">The sequence shown here is derived from an EMBL/GenBank/DDBJ whole genome shotgun (WGS) entry which is preliminary data.</text>
</comment>
<dbReference type="Proteomes" id="UP000622604">
    <property type="component" value="Unassembled WGS sequence"/>
</dbReference>
<dbReference type="Gene3D" id="3.50.50.60">
    <property type="entry name" value="FAD/NAD(P)-binding domain"/>
    <property type="match status" value="1"/>
</dbReference>
<sequence>MLPIPQKITIVGLNVHGLLTALLLRKTYKPAVTGITLVGLKEEDSPPKAYIAGKALNTLLEHFGYSEANWMRQTQATFKLSNRYVGFSEQEFSVANASEVDILHQPLMLELSKLKRQAYQLDLSLDDFFFAAALAKRNLSPKAQDFPFETDYQYQVDANFLFTLLQKIAAEHSITTLPSALETLQLDQHGTLKHIECEDQILSGDYFFDCTQSAQLLIGNMPDFRQEPLPEVRINDRVLTYTLAAECCASEVVTTALDCGFVLQYTLQDAVHFQYHYSSKFIQDPQAVQLLERHISQQGYKKVLQRHLSASQAYLVSQPWIHNCLAIGPACGLTQGSEDHELSHTFAMLEQFVSSIQSPDDAKDVIKNYNHRIKSRFVYAHSYHSTLQLLNSRRNSPYWQTPQDANALTPIGRSLFSQWLSGEDLSVEPILDINGLTAWYALFSGLGHYPTGELKPHPKARAIQDNIQDMCRKLAGCCLNFQTHDNLIAEGKHHANVTAV</sequence>
<organism evidence="1 2">
    <name type="scientific">Paraglaciecola chathamensis</name>
    <dbReference type="NCBI Taxonomy" id="368405"/>
    <lineage>
        <taxon>Bacteria</taxon>
        <taxon>Pseudomonadati</taxon>
        <taxon>Pseudomonadota</taxon>
        <taxon>Gammaproteobacteria</taxon>
        <taxon>Alteromonadales</taxon>
        <taxon>Alteromonadaceae</taxon>
        <taxon>Paraglaciecola</taxon>
    </lineage>
</organism>
<dbReference type="InterPro" id="IPR036188">
    <property type="entry name" value="FAD/NAD-bd_sf"/>
</dbReference>
<evidence type="ECO:0008006" key="3">
    <source>
        <dbReference type="Google" id="ProtNLM"/>
    </source>
</evidence>
<dbReference type="InterPro" id="IPR006905">
    <property type="entry name" value="Flavin_halogenase"/>
</dbReference>
<evidence type="ECO:0000313" key="2">
    <source>
        <dbReference type="Proteomes" id="UP000622604"/>
    </source>
</evidence>
<accession>A0A8H9ID78</accession>
<dbReference type="EMBL" id="BMZC01000011">
    <property type="protein sequence ID" value="GGZ74529.1"/>
    <property type="molecule type" value="Genomic_DNA"/>
</dbReference>
<evidence type="ECO:0000313" key="1">
    <source>
        <dbReference type="EMBL" id="GGZ74529.1"/>
    </source>
</evidence>
<gene>
    <name evidence="1" type="ORF">GCM10011274_36120</name>
</gene>
<reference evidence="1" key="2">
    <citation type="submission" date="2020-09" db="EMBL/GenBank/DDBJ databases">
        <authorList>
            <person name="Sun Q."/>
            <person name="Kim S."/>
        </authorList>
    </citation>
    <scope>NUCLEOTIDE SEQUENCE</scope>
    <source>
        <strain evidence="1">KCTC 32337</strain>
    </source>
</reference>
<dbReference type="Pfam" id="PF04820">
    <property type="entry name" value="Trp_halogenase"/>
    <property type="match status" value="1"/>
</dbReference>
<dbReference type="GO" id="GO:0004497">
    <property type="term" value="F:monooxygenase activity"/>
    <property type="evidence" value="ECO:0007669"/>
    <property type="project" value="InterPro"/>
</dbReference>